<name>A0A2W1B175_HELAM</name>
<keyword evidence="3" id="KW-1185">Reference proteome</keyword>
<feature type="compositionally biased region" description="Basic residues" evidence="1">
    <location>
        <begin position="259"/>
        <end position="269"/>
    </location>
</feature>
<protein>
    <submittedName>
        <fullName evidence="2">Uncharacterized protein</fullName>
    </submittedName>
</protein>
<reference evidence="2 3" key="1">
    <citation type="journal article" date="2017" name="BMC Biol.">
        <title>Genomic innovations, transcriptional plasticity and gene loss underlying the evolution and divergence of two highly polyphagous and invasive Helicoverpa pest species.</title>
        <authorList>
            <person name="Pearce S.L."/>
            <person name="Clarke D.F."/>
            <person name="East P.D."/>
            <person name="Elfekih S."/>
            <person name="Gordon K.H."/>
            <person name="Jermiin L.S."/>
            <person name="McGaughran A."/>
            <person name="Oakeshott J.G."/>
            <person name="Papanikolaou A."/>
            <person name="Perera O.P."/>
            <person name="Rane R.V."/>
            <person name="Richards S."/>
            <person name="Tay W.T."/>
            <person name="Walsh T.K."/>
            <person name="Anderson A."/>
            <person name="Anderson C.J."/>
            <person name="Asgari S."/>
            <person name="Board P.G."/>
            <person name="Bretschneider A."/>
            <person name="Campbell P.M."/>
            <person name="Chertemps T."/>
            <person name="Christeller J.T."/>
            <person name="Coppin C.W."/>
            <person name="Downes S.J."/>
            <person name="Duan G."/>
            <person name="Farnsworth C.A."/>
            <person name="Good R.T."/>
            <person name="Han L.B."/>
            <person name="Han Y.C."/>
            <person name="Hatje K."/>
            <person name="Horne I."/>
            <person name="Huang Y.P."/>
            <person name="Hughes D.S."/>
            <person name="Jacquin-Joly E."/>
            <person name="James W."/>
            <person name="Jhangiani S."/>
            <person name="Kollmar M."/>
            <person name="Kuwar S.S."/>
            <person name="Li S."/>
            <person name="Liu N.Y."/>
            <person name="Maibeche M.T."/>
            <person name="Miller J.R."/>
            <person name="Montagne N."/>
            <person name="Perry T."/>
            <person name="Qu J."/>
            <person name="Song S.V."/>
            <person name="Sutton G.G."/>
            <person name="Vogel H."/>
            <person name="Walenz B.P."/>
            <person name="Xu W."/>
            <person name="Zhang H.J."/>
            <person name="Zou Z."/>
            <person name="Batterham P."/>
            <person name="Edwards O.R."/>
            <person name="Feyereisen R."/>
            <person name="Gibbs R.A."/>
            <person name="Heckel D.G."/>
            <person name="McGrath A."/>
            <person name="Robin C."/>
            <person name="Scherer S.E."/>
            <person name="Worley K.C."/>
            <person name="Wu Y.D."/>
        </authorList>
    </citation>
    <scope>NUCLEOTIDE SEQUENCE [LARGE SCALE GENOMIC DNA]</scope>
    <source>
        <strain evidence="2">Harm_GR_Male_#8</strain>
        <tissue evidence="2">Whole organism</tissue>
    </source>
</reference>
<feature type="region of interest" description="Disordered" evidence="1">
    <location>
        <begin position="175"/>
        <end position="270"/>
    </location>
</feature>
<evidence type="ECO:0000256" key="1">
    <source>
        <dbReference type="SAM" id="MobiDB-lite"/>
    </source>
</evidence>
<feature type="compositionally biased region" description="Low complexity" evidence="1">
    <location>
        <begin position="239"/>
        <end position="258"/>
    </location>
</feature>
<evidence type="ECO:0000313" key="3">
    <source>
        <dbReference type="Proteomes" id="UP000249218"/>
    </source>
</evidence>
<feature type="compositionally biased region" description="Basic and acidic residues" evidence="1">
    <location>
        <begin position="178"/>
        <end position="198"/>
    </location>
</feature>
<feature type="compositionally biased region" description="Low complexity" evidence="1">
    <location>
        <begin position="217"/>
        <end position="231"/>
    </location>
</feature>
<dbReference type="Proteomes" id="UP000249218">
    <property type="component" value="Unassembled WGS sequence"/>
</dbReference>
<gene>
    <name evidence="2" type="primary">HaOG214954</name>
    <name evidence="2" type="ORF">B5X24_HaOG214954</name>
</gene>
<accession>A0A2W1B175</accession>
<dbReference type="OrthoDB" id="7475815at2759"/>
<proteinExistence type="predicted"/>
<sequence>MRWAPNSFISRTIICRCSLNASNCCVGEQACRDWARAARRPAQRRSMCRAAGVLLALASCAALAVALPDNCGVAHYGHPTGAAQRLVQTRLGPGLADWTVRVPVPPSCRDATITGVEMVVCDADAPPNVSMSDALTARVHRPGNLSDSAAVNVTVHCVPPDASDTATLAPHLATTSVHHADTRSTDGSKELGSKDHVSTEIVTSGSEPNDVKWNEWTSTAATTTSTTTTTTPPLPPTPRVTAPPTVASTTEQVLPTPTKSKHSKKKSPHTLKVTIKITPESETSINDEQPQTYNVELPAVQSRQSLPAAGAAGGAGSRQDALYGALLQRQLARARALPLSLLGPHTLLLPRRHPLLYWPHF</sequence>
<dbReference type="EMBL" id="KZ150474">
    <property type="protein sequence ID" value="PZC70749.1"/>
    <property type="molecule type" value="Genomic_DNA"/>
</dbReference>
<evidence type="ECO:0000313" key="2">
    <source>
        <dbReference type="EMBL" id="PZC70749.1"/>
    </source>
</evidence>
<organism evidence="2 3">
    <name type="scientific">Helicoverpa armigera</name>
    <name type="common">Cotton bollworm</name>
    <name type="synonym">Heliothis armigera</name>
    <dbReference type="NCBI Taxonomy" id="29058"/>
    <lineage>
        <taxon>Eukaryota</taxon>
        <taxon>Metazoa</taxon>
        <taxon>Ecdysozoa</taxon>
        <taxon>Arthropoda</taxon>
        <taxon>Hexapoda</taxon>
        <taxon>Insecta</taxon>
        <taxon>Pterygota</taxon>
        <taxon>Neoptera</taxon>
        <taxon>Endopterygota</taxon>
        <taxon>Lepidoptera</taxon>
        <taxon>Glossata</taxon>
        <taxon>Ditrysia</taxon>
        <taxon>Noctuoidea</taxon>
        <taxon>Noctuidae</taxon>
        <taxon>Heliothinae</taxon>
        <taxon>Helicoverpa</taxon>
    </lineage>
</organism>
<dbReference type="AlphaFoldDB" id="A0A2W1B175"/>